<evidence type="ECO:0000313" key="2">
    <source>
        <dbReference type="EMBL" id="MBU3855095.1"/>
    </source>
</evidence>
<dbReference type="AlphaFoldDB" id="A0A948TLB2"/>
<organism evidence="2 3">
    <name type="scientific">Candidatus Phocaeicola excrementipullorum</name>
    <dbReference type="NCBI Taxonomy" id="2838731"/>
    <lineage>
        <taxon>Bacteria</taxon>
        <taxon>Pseudomonadati</taxon>
        <taxon>Bacteroidota</taxon>
        <taxon>Bacteroidia</taxon>
        <taxon>Bacteroidales</taxon>
        <taxon>Bacteroidaceae</taxon>
        <taxon>Phocaeicola</taxon>
    </lineage>
</organism>
<comment type="caution">
    <text evidence="2">The sequence shown here is derived from an EMBL/GenBank/DDBJ whole genome shotgun (WGS) entry which is preliminary data.</text>
</comment>
<reference evidence="2" key="2">
    <citation type="submission" date="2021-04" db="EMBL/GenBank/DDBJ databases">
        <authorList>
            <person name="Gilroy R."/>
        </authorList>
    </citation>
    <scope>NUCLEOTIDE SEQUENCE</scope>
    <source>
        <strain evidence="2">8470</strain>
    </source>
</reference>
<name>A0A948TLB2_9BACT</name>
<evidence type="ECO:0000256" key="1">
    <source>
        <dbReference type="SAM" id="Coils"/>
    </source>
</evidence>
<keyword evidence="1" id="KW-0175">Coiled coil</keyword>
<sequence length="61" mass="7107">MKTYEELKAMTTEDLVRYAMELQDKAESLKKEKEQAAEWWSESNNKLNALKSAIRNISELA</sequence>
<dbReference type="EMBL" id="JAHLFJ010000006">
    <property type="protein sequence ID" value="MBU3855095.1"/>
    <property type="molecule type" value="Genomic_DNA"/>
</dbReference>
<evidence type="ECO:0000313" key="3">
    <source>
        <dbReference type="Proteomes" id="UP000784286"/>
    </source>
</evidence>
<protein>
    <submittedName>
        <fullName evidence="2">Uncharacterized protein</fullName>
    </submittedName>
</protein>
<dbReference type="Proteomes" id="UP000784286">
    <property type="component" value="Unassembled WGS sequence"/>
</dbReference>
<reference evidence="2" key="1">
    <citation type="journal article" date="2021" name="PeerJ">
        <title>Extensive microbial diversity within the chicken gut microbiome revealed by metagenomics and culture.</title>
        <authorList>
            <person name="Gilroy R."/>
            <person name="Ravi A."/>
            <person name="Getino M."/>
            <person name="Pursley I."/>
            <person name="Horton D.L."/>
            <person name="Alikhan N.F."/>
            <person name="Baker D."/>
            <person name="Gharbi K."/>
            <person name="Hall N."/>
            <person name="Watson M."/>
            <person name="Adriaenssens E.M."/>
            <person name="Foster-Nyarko E."/>
            <person name="Jarju S."/>
            <person name="Secka A."/>
            <person name="Antonio M."/>
            <person name="Oren A."/>
            <person name="Chaudhuri R.R."/>
            <person name="La Ragione R."/>
            <person name="Hildebrand F."/>
            <person name="Pallen M.J."/>
        </authorList>
    </citation>
    <scope>NUCLEOTIDE SEQUENCE</scope>
    <source>
        <strain evidence="2">8470</strain>
    </source>
</reference>
<gene>
    <name evidence="2" type="ORF">H9928_00795</name>
</gene>
<feature type="coiled-coil region" evidence="1">
    <location>
        <begin position="12"/>
        <end position="39"/>
    </location>
</feature>
<accession>A0A948TLB2</accession>
<proteinExistence type="predicted"/>